<evidence type="ECO:0000256" key="9">
    <source>
        <dbReference type="ARBA" id="ARBA00032824"/>
    </source>
</evidence>
<comment type="catalytic activity">
    <reaction evidence="12">
        <text>a hydroperoxide + [thioredoxin]-dithiol = an alcohol + [thioredoxin]-disulfide + H2O</text>
        <dbReference type="Rhea" id="RHEA:62620"/>
        <dbReference type="Rhea" id="RHEA-COMP:10698"/>
        <dbReference type="Rhea" id="RHEA-COMP:10700"/>
        <dbReference type="ChEBI" id="CHEBI:15377"/>
        <dbReference type="ChEBI" id="CHEBI:29950"/>
        <dbReference type="ChEBI" id="CHEBI:30879"/>
        <dbReference type="ChEBI" id="CHEBI:35924"/>
        <dbReference type="ChEBI" id="CHEBI:50058"/>
        <dbReference type="EC" id="1.11.1.24"/>
    </reaction>
</comment>
<dbReference type="InterPro" id="IPR036249">
    <property type="entry name" value="Thioredoxin-like_sf"/>
</dbReference>
<comment type="function">
    <text evidence="1">Thiol-specific peroxidase that catalyzes the reduction of hydrogen peroxide and organic hydroperoxides to water and alcohols, respectively. Plays a role in cell protection against oxidative stress by detoxifying peroxides and as sensor of hydrogen peroxide-mediated signaling events.</text>
</comment>
<accession>A0A2W1JQ17</accession>
<evidence type="ECO:0000256" key="10">
    <source>
        <dbReference type="ARBA" id="ARBA00038489"/>
    </source>
</evidence>
<organism evidence="15 16">
    <name type="scientific">Acaryochloris thomasi RCC1774</name>
    <dbReference type="NCBI Taxonomy" id="1764569"/>
    <lineage>
        <taxon>Bacteria</taxon>
        <taxon>Bacillati</taxon>
        <taxon>Cyanobacteriota</taxon>
        <taxon>Cyanophyceae</taxon>
        <taxon>Acaryochloridales</taxon>
        <taxon>Acaryochloridaceae</taxon>
        <taxon>Acaryochloris</taxon>
        <taxon>Acaryochloris thomasi</taxon>
    </lineage>
</organism>
<evidence type="ECO:0000256" key="4">
    <source>
        <dbReference type="ARBA" id="ARBA00022559"/>
    </source>
</evidence>
<comment type="similarity">
    <text evidence="10">Belongs to the peroxiredoxin family. BCP/PrxQ subfamily.</text>
</comment>
<dbReference type="FunFam" id="3.40.30.10:FF:000007">
    <property type="entry name" value="Thioredoxin-dependent thiol peroxidase"/>
    <property type="match status" value="1"/>
</dbReference>
<dbReference type="PROSITE" id="PS51352">
    <property type="entry name" value="THIOREDOXIN_2"/>
    <property type="match status" value="1"/>
</dbReference>
<keyword evidence="6 15" id="KW-0560">Oxidoreductase</keyword>
<evidence type="ECO:0000256" key="7">
    <source>
        <dbReference type="ARBA" id="ARBA00023157"/>
    </source>
</evidence>
<dbReference type="InterPro" id="IPR050924">
    <property type="entry name" value="Peroxiredoxin_BCP/PrxQ"/>
</dbReference>
<evidence type="ECO:0000313" key="16">
    <source>
        <dbReference type="Proteomes" id="UP000248857"/>
    </source>
</evidence>
<evidence type="ECO:0000256" key="8">
    <source>
        <dbReference type="ARBA" id="ARBA00023284"/>
    </source>
</evidence>
<dbReference type="EC" id="1.11.1.24" evidence="3"/>
<dbReference type="PANTHER" id="PTHR42801:SF4">
    <property type="entry name" value="AHPC_TSA FAMILY PROTEIN"/>
    <property type="match status" value="1"/>
</dbReference>
<dbReference type="RefSeq" id="WP_110984244.1">
    <property type="nucleotide sequence ID" value="NZ_CAWNWM010000001.1"/>
</dbReference>
<evidence type="ECO:0000256" key="13">
    <source>
        <dbReference type="PIRSR" id="PIRSR000239-1"/>
    </source>
</evidence>
<evidence type="ECO:0000256" key="11">
    <source>
        <dbReference type="ARBA" id="ARBA00041373"/>
    </source>
</evidence>
<comment type="caution">
    <text evidence="15">The sequence shown here is derived from an EMBL/GenBank/DDBJ whole genome shotgun (WGS) entry which is preliminary data.</text>
</comment>
<dbReference type="PANTHER" id="PTHR42801">
    <property type="entry name" value="THIOREDOXIN-DEPENDENT PEROXIDE REDUCTASE"/>
    <property type="match status" value="1"/>
</dbReference>
<sequence length="182" mass="20077">MKPLRSFFTLLLSLGLLMGSGLTAPVLAMGGELPPVNQPAPEFTLPTNSGDGEVSLSDYLGQWVVVYFYPKDFTSGCTIEAQRFQQDLPKYQDKNAQIIGISVDSVDSHAEFCDSEGLKFPLLADEEGSASKAYGSWMNFFSMRHSFIVDPEGTLRETYVKVRPSVHSKEILARLDELQATS</sequence>
<evidence type="ECO:0000256" key="3">
    <source>
        <dbReference type="ARBA" id="ARBA00013017"/>
    </source>
</evidence>
<reference evidence="15 16" key="1">
    <citation type="journal article" date="2018" name="Sci. Rep.">
        <title>A novel species of the marine cyanobacterium Acaryochloris with a unique pigment content and lifestyle.</title>
        <authorList>
            <person name="Partensky F."/>
            <person name="Six C."/>
            <person name="Ratin M."/>
            <person name="Garczarek L."/>
            <person name="Vaulot D."/>
            <person name="Probert I."/>
            <person name="Calteau A."/>
            <person name="Gourvil P."/>
            <person name="Marie D."/>
            <person name="Grebert T."/>
            <person name="Bouchier C."/>
            <person name="Le Panse S."/>
            <person name="Gachenot M."/>
            <person name="Rodriguez F."/>
            <person name="Garrido J.L."/>
        </authorList>
    </citation>
    <scope>NUCLEOTIDE SEQUENCE [LARGE SCALE GENOMIC DNA]</scope>
    <source>
        <strain evidence="15 16">RCC1774</strain>
    </source>
</reference>
<keyword evidence="7" id="KW-1015">Disulfide bond</keyword>
<keyword evidence="4 15" id="KW-0575">Peroxidase</keyword>
<dbReference type="SUPFAM" id="SSF52833">
    <property type="entry name" value="Thioredoxin-like"/>
    <property type="match status" value="1"/>
</dbReference>
<evidence type="ECO:0000313" key="15">
    <source>
        <dbReference type="EMBL" id="PZD75346.1"/>
    </source>
</evidence>
<dbReference type="Pfam" id="PF00578">
    <property type="entry name" value="AhpC-TSA"/>
    <property type="match status" value="1"/>
</dbReference>
<feature type="active site" description="Cysteine sulfenic acid (-SOH) intermediate; for peroxidase activity" evidence="13">
    <location>
        <position position="77"/>
    </location>
</feature>
<name>A0A2W1JQ17_9CYAN</name>
<dbReference type="GO" id="GO:0034599">
    <property type="term" value="P:cellular response to oxidative stress"/>
    <property type="evidence" value="ECO:0007669"/>
    <property type="project" value="TreeGrafter"/>
</dbReference>
<evidence type="ECO:0000256" key="1">
    <source>
        <dbReference type="ARBA" id="ARBA00003330"/>
    </source>
</evidence>
<dbReference type="Proteomes" id="UP000248857">
    <property type="component" value="Unassembled WGS sequence"/>
</dbReference>
<dbReference type="GO" id="GO:0008379">
    <property type="term" value="F:thioredoxin peroxidase activity"/>
    <property type="evidence" value="ECO:0007669"/>
    <property type="project" value="TreeGrafter"/>
</dbReference>
<dbReference type="OrthoDB" id="9801080at2"/>
<dbReference type="GO" id="GO:0005737">
    <property type="term" value="C:cytoplasm"/>
    <property type="evidence" value="ECO:0007669"/>
    <property type="project" value="TreeGrafter"/>
</dbReference>
<gene>
    <name evidence="15" type="primary">bcp_1</name>
    <name evidence="15" type="ORF">C1752_00263</name>
</gene>
<feature type="domain" description="Thioredoxin" evidence="14">
    <location>
        <begin position="34"/>
        <end position="180"/>
    </location>
</feature>
<dbReference type="InterPro" id="IPR000866">
    <property type="entry name" value="AhpC/TSA"/>
</dbReference>
<comment type="subunit">
    <text evidence="2">Monomer.</text>
</comment>
<keyword evidence="5" id="KW-0049">Antioxidant</keyword>
<evidence type="ECO:0000256" key="5">
    <source>
        <dbReference type="ARBA" id="ARBA00022862"/>
    </source>
</evidence>
<dbReference type="GO" id="GO:0045454">
    <property type="term" value="P:cell redox homeostasis"/>
    <property type="evidence" value="ECO:0007669"/>
    <property type="project" value="TreeGrafter"/>
</dbReference>
<evidence type="ECO:0000256" key="12">
    <source>
        <dbReference type="ARBA" id="ARBA00049091"/>
    </source>
</evidence>
<evidence type="ECO:0000256" key="6">
    <source>
        <dbReference type="ARBA" id="ARBA00023002"/>
    </source>
</evidence>
<keyword evidence="16" id="KW-1185">Reference proteome</keyword>
<dbReference type="CDD" id="cd03017">
    <property type="entry name" value="PRX_BCP"/>
    <property type="match status" value="1"/>
</dbReference>
<dbReference type="EMBL" id="PQWO01000001">
    <property type="protein sequence ID" value="PZD75346.1"/>
    <property type="molecule type" value="Genomic_DNA"/>
</dbReference>
<dbReference type="InterPro" id="IPR013766">
    <property type="entry name" value="Thioredoxin_domain"/>
</dbReference>
<dbReference type="InterPro" id="IPR024706">
    <property type="entry name" value="Peroxiredoxin_AhpC-typ"/>
</dbReference>
<evidence type="ECO:0000256" key="2">
    <source>
        <dbReference type="ARBA" id="ARBA00011245"/>
    </source>
</evidence>
<dbReference type="Gene3D" id="3.40.30.10">
    <property type="entry name" value="Glutaredoxin"/>
    <property type="match status" value="1"/>
</dbReference>
<dbReference type="AlphaFoldDB" id="A0A2W1JQ17"/>
<proteinExistence type="inferred from homology"/>
<keyword evidence="8" id="KW-0676">Redox-active center</keyword>
<evidence type="ECO:0000259" key="14">
    <source>
        <dbReference type="PROSITE" id="PS51352"/>
    </source>
</evidence>
<protein>
    <recommendedName>
        <fullName evidence="3">thioredoxin-dependent peroxiredoxin</fullName>
        <ecNumber evidence="3">1.11.1.24</ecNumber>
    </recommendedName>
    <alternativeName>
        <fullName evidence="11">Bacterioferritin comigratory protein</fullName>
    </alternativeName>
    <alternativeName>
        <fullName evidence="9">Thioredoxin peroxidase</fullName>
    </alternativeName>
</protein>
<dbReference type="PIRSF" id="PIRSF000239">
    <property type="entry name" value="AHPC"/>
    <property type="match status" value="1"/>
</dbReference>